<evidence type="ECO:0000313" key="2">
    <source>
        <dbReference type="Proteomes" id="UP000234681"/>
    </source>
</evidence>
<dbReference type="AlphaFoldDB" id="A6KUI4"/>
<protein>
    <submittedName>
        <fullName evidence="1">RCG35611</fullName>
    </submittedName>
</protein>
<sequence>TLLLSLVFRVVCSLVRQNPFPFLHKTACTFPKQ</sequence>
<name>A6KUI4_RAT</name>
<feature type="non-terminal residue" evidence="1">
    <location>
        <position position="1"/>
    </location>
</feature>
<evidence type="ECO:0000313" key="1">
    <source>
        <dbReference type="EMBL" id="EDL82851.1"/>
    </source>
</evidence>
<accession>A6KUI4</accession>
<dbReference type="Proteomes" id="UP000234681">
    <property type="component" value="Unassembled WGS sequence"/>
</dbReference>
<gene>
    <name evidence="1" type="ORF">rCG_35611</name>
</gene>
<proteinExistence type="predicted"/>
<dbReference type="EMBL" id="CH474184">
    <property type="protein sequence ID" value="EDL82851.1"/>
    <property type="molecule type" value="Genomic_DNA"/>
</dbReference>
<feature type="non-terminal residue" evidence="1">
    <location>
        <position position="33"/>
    </location>
</feature>
<reference evidence="2" key="1">
    <citation type="submission" date="2005-06" db="EMBL/GenBank/DDBJ databases">
        <authorList>
            <person name="Mural R.J."/>
            <person name="Li P.W."/>
            <person name="Adams M.D."/>
            <person name="Amanatides P.G."/>
            <person name="Baden-Tillson H."/>
            <person name="Barnstead M."/>
            <person name="Chin S.H."/>
            <person name="Dew I."/>
            <person name="Evans C.A."/>
            <person name="Ferriera S."/>
            <person name="Flanigan M."/>
            <person name="Fosler C."/>
            <person name="Glodek A."/>
            <person name="Gu Z."/>
            <person name="Holt R.A."/>
            <person name="Jennings D."/>
            <person name="Kraft C.L."/>
            <person name="Lu F."/>
            <person name="Nguyen T."/>
            <person name="Nusskern D.R."/>
            <person name="Pfannkoch C.M."/>
            <person name="Sitter C."/>
            <person name="Sutton G.G."/>
            <person name="Venter J.C."/>
            <person name="Wang Z."/>
            <person name="Woodage T."/>
            <person name="Zheng X.H."/>
            <person name="Zhong F."/>
        </authorList>
    </citation>
    <scope>NUCLEOTIDE SEQUENCE [LARGE SCALE GENOMIC DNA]</scope>
    <source>
        <strain>BN</strain>
        <strain evidence="2">Sprague-Dawley</strain>
    </source>
</reference>
<organism evidence="1 2">
    <name type="scientific">Rattus norvegicus</name>
    <name type="common">Rat</name>
    <dbReference type="NCBI Taxonomy" id="10116"/>
    <lineage>
        <taxon>Eukaryota</taxon>
        <taxon>Metazoa</taxon>
        <taxon>Chordata</taxon>
        <taxon>Craniata</taxon>
        <taxon>Vertebrata</taxon>
        <taxon>Euteleostomi</taxon>
        <taxon>Mammalia</taxon>
        <taxon>Eutheria</taxon>
        <taxon>Euarchontoglires</taxon>
        <taxon>Glires</taxon>
        <taxon>Rodentia</taxon>
        <taxon>Myomorpha</taxon>
        <taxon>Muroidea</taxon>
        <taxon>Muridae</taxon>
        <taxon>Murinae</taxon>
        <taxon>Rattus</taxon>
    </lineage>
</organism>